<name>A0A2H0UGS6_9BACT</name>
<dbReference type="Gene3D" id="3.40.710.10">
    <property type="entry name" value="DD-peptidase/beta-lactamase superfamily"/>
    <property type="match status" value="1"/>
</dbReference>
<sequence length="276" mass="30131">MRNLHKHITDARTVMGLLIVGGIVTFVSIGTTATYNGASLFLATKSEFEVVTAKSVLVLDSDSNAVIYERNADEQRPIASITKLFTAYTALRSKDIDTPVLIEWQDYSTEGSAGSLKLGETYTLRDLLFPLLLSSSNDAGTAIERKLGYSTFQSSLKETYADAGLSYTALHDGTGLSSNDVSTARDLATFLTYLRTKEPHILDITTLRSYGGNYRGWINNDPGRSFESFRGGKHGYTTEAGRTFAGFFTTEHGEYTVVLLGSTDLLGDLDTILNLL</sequence>
<evidence type="ECO:0000259" key="2">
    <source>
        <dbReference type="Pfam" id="PF00768"/>
    </source>
</evidence>
<dbReference type="AlphaFoldDB" id="A0A2H0UGS6"/>
<feature type="domain" description="Peptidase S11 D-alanyl-D-alanine carboxypeptidase A N-terminal" evidence="2">
    <location>
        <begin position="50"/>
        <end position="259"/>
    </location>
</feature>
<dbReference type="SUPFAM" id="SSF56601">
    <property type="entry name" value="beta-lactamase/transpeptidase-like"/>
    <property type="match status" value="1"/>
</dbReference>
<keyword evidence="1" id="KW-0472">Membrane</keyword>
<dbReference type="InterPro" id="IPR000871">
    <property type="entry name" value="Beta-lactam_class-A"/>
</dbReference>
<keyword evidence="1" id="KW-1133">Transmembrane helix</keyword>
<dbReference type="GO" id="GO:0006508">
    <property type="term" value="P:proteolysis"/>
    <property type="evidence" value="ECO:0007669"/>
    <property type="project" value="InterPro"/>
</dbReference>
<evidence type="ECO:0000313" key="4">
    <source>
        <dbReference type="Proteomes" id="UP000229344"/>
    </source>
</evidence>
<evidence type="ECO:0000313" key="3">
    <source>
        <dbReference type="EMBL" id="PIR84886.1"/>
    </source>
</evidence>
<keyword evidence="1" id="KW-0812">Transmembrane</keyword>
<dbReference type="GO" id="GO:0046677">
    <property type="term" value="P:response to antibiotic"/>
    <property type="evidence" value="ECO:0007669"/>
    <property type="project" value="InterPro"/>
</dbReference>
<dbReference type="Pfam" id="PF00768">
    <property type="entry name" value="Peptidase_S11"/>
    <property type="match status" value="1"/>
</dbReference>
<dbReference type="GO" id="GO:0009002">
    <property type="term" value="F:serine-type D-Ala-D-Ala carboxypeptidase activity"/>
    <property type="evidence" value="ECO:0007669"/>
    <property type="project" value="InterPro"/>
</dbReference>
<comment type="caution">
    <text evidence="3">The sequence shown here is derived from an EMBL/GenBank/DDBJ whole genome shotgun (WGS) entry which is preliminary data.</text>
</comment>
<dbReference type="PANTHER" id="PTHR35333:SF3">
    <property type="entry name" value="BETA-LACTAMASE-TYPE TRANSPEPTIDASE FOLD CONTAINING PROTEIN"/>
    <property type="match status" value="1"/>
</dbReference>
<dbReference type="InterPro" id="IPR001967">
    <property type="entry name" value="Peptidase_S11_N"/>
</dbReference>
<dbReference type="InterPro" id="IPR012338">
    <property type="entry name" value="Beta-lactam/transpept-like"/>
</dbReference>
<dbReference type="GO" id="GO:0030655">
    <property type="term" value="P:beta-lactam antibiotic catabolic process"/>
    <property type="evidence" value="ECO:0007669"/>
    <property type="project" value="InterPro"/>
</dbReference>
<reference evidence="4" key="1">
    <citation type="submission" date="2017-09" db="EMBL/GenBank/DDBJ databases">
        <title>Depth-based differentiation of microbial function through sediment-hosted aquifers and enrichment of novel symbionts in the deep terrestrial subsurface.</title>
        <authorList>
            <person name="Probst A.J."/>
            <person name="Ladd B."/>
            <person name="Jarett J.K."/>
            <person name="Geller-Mcgrath D.E."/>
            <person name="Sieber C.M.K."/>
            <person name="Emerson J.B."/>
            <person name="Anantharaman K."/>
            <person name="Thomas B.C."/>
            <person name="Malmstrom R."/>
            <person name="Stieglmeier M."/>
            <person name="Klingl A."/>
            <person name="Woyke T."/>
            <person name="Ryan C.M."/>
            <person name="Banfield J.F."/>
        </authorList>
    </citation>
    <scope>NUCLEOTIDE SEQUENCE [LARGE SCALE GENOMIC DNA]</scope>
</reference>
<dbReference type="GO" id="GO:0008800">
    <property type="term" value="F:beta-lactamase activity"/>
    <property type="evidence" value="ECO:0007669"/>
    <property type="project" value="InterPro"/>
</dbReference>
<accession>A0A2H0UGS6</accession>
<dbReference type="EMBL" id="PFBI01000002">
    <property type="protein sequence ID" value="PIR84886.1"/>
    <property type="molecule type" value="Genomic_DNA"/>
</dbReference>
<organism evidence="3 4">
    <name type="scientific">Candidatus Kaiserbacteria bacterium CG10_big_fil_rev_8_21_14_0_10_47_16</name>
    <dbReference type="NCBI Taxonomy" id="1974608"/>
    <lineage>
        <taxon>Bacteria</taxon>
        <taxon>Candidatus Kaiseribacteriota</taxon>
    </lineage>
</organism>
<feature type="transmembrane region" description="Helical" evidence="1">
    <location>
        <begin position="12"/>
        <end position="35"/>
    </location>
</feature>
<dbReference type="PANTHER" id="PTHR35333">
    <property type="entry name" value="BETA-LACTAMASE"/>
    <property type="match status" value="1"/>
</dbReference>
<gene>
    <name evidence="3" type="ORF">COU16_00285</name>
</gene>
<dbReference type="PRINTS" id="PR00922">
    <property type="entry name" value="DADACBPTASE3"/>
</dbReference>
<protein>
    <recommendedName>
        <fullName evidence="2">Peptidase S11 D-alanyl-D-alanine carboxypeptidase A N-terminal domain-containing protein</fullName>
    </recommendedName>
</protein>
<evidence type="ECO:0000256" key="1">
    <source>
        <dbReference type="SAM" id="Phobius"/>
    </source>
</evidence>
<proteinExistence type="predicted"/>
<dbReference type="InterPro" id="IPR000667">
    <property type="entry name" value="Peptidase_S13"/>
</dbReference>
<dbReference type="Proteomes" id="UP000229344">
    <property type="component" value="Unassembled WGS sequence"/>
</dbReference>